<dbReference type="GO" id="GO:0045271">
    <property type="term" value="C:respiratory chain complex I"/>
    <property type="evidence" value="ECO:0007669"/>
    <property type="project" value="InterPro"/>
</dbReference>
<dbReference type="STRING" id="983966.A0A1E4RZQ0"/>
<dbReference type="Proteomes" id="UP000094389">
    <property type="component" value="Unassembled WGS sequence"/>
</dbReference>
<dbReference type="Pfam" id="PF05071">
    <property type="entry name" value="NDUFA12"/>
    <property type="match status" value="1"/>
</dbReference>
<dbReference type="GO" id="GO:0005739">
    <property type="term" value="C:mitochondrion"/>
    <property type="evidence" value="ECO:0007669"/>
    <property type="project" value="TreeGrafter"/>
</dbReference>
<feature type="compositionally biased region" description="Polar residues" evidence="2">
    <location>
        <begin position="158"/>
        <end position="175"/>
    </location>
</feature>
<evidence type="ECO:0000313" key="4">
    <source>
        <dbReference type="Proteomes" id="UP000094389"/>
    </source>
</evidence>
<dbReference type="GO" id="GO:0032981">
    <property type="term" value="P:mitochondrial respiratory chain complex I assembly"/>
    <property type="evidence" value="ECO:0007669"/>
    <property type="project" value="TreeGrafter"/>
</dbReference>
<proteinExistence type="inferred from homology"/>
<dbReference type="AlphaFoldDB" id="A0A1E4RZQ0"/>
<sequence>MDPLAGKVPNWKRLYYKWKSLRNVPFRRRWFVGYDLEGNTYWEFKTNATGRLRRMVDYRLKPHGLLIGQYSQNEISPRWSSWMRFTRPNPPSLTELVAEEQRKAVMKVLAQQADQRWKNESVLESNNKVMVQMMQSARKRLEDAHSPSEAEDEVKPKSVSSDASPIQNATITPRR</sequence>
<evidence type="ECO:0000256" key="1">
    <source>
        <dbReference type="ARBA" id="ARBA00007355"/>
    </source>
</evidence>
<dbReference type="EMBL" id="KV453934">
    <property type="protein sequence ID" value="ODV72655.1"/>
    <property type="molecule type" value="Genomic_DNA"/>
</dbReference>
<dbReference type="InterPro" id="IPR007763">
    <property type="entry name" value="NDUFA12"/>
</dbReference>
<dbReference type="OMA" id="NTYWEFF"/>
<dbReference type="GeneID" id="30991571"/>
<gene>
    <name evidence="3" type="ORF">CYBJADRAFT_18552</name>
</gene>
<evidence type="ECO:0000313" key="3">
    <source>
        <dbReference type="EMBL" id="ODV72655.1"/>
    </source>
</evidence>
<evidence type="ECO:0000256" key="2">
    <source>
        <dbReference type="SAM" id="MobiDB-lite"/>
    </source>
</evidence>
<keyword evidence="4" id="KW-1185">Reference proteome</keyword>
<organism evidence="3 4">
    <name type="scientific">Cyberlindnera jadinii (strain ATCC 18201 / CBS 1600 / BCRC 20928 / JCM 3617 / NBRC 0987 / NRRL Y-1542)</name>
    <name type="common">Torula yeast</name>
    <name type="synonym">Candida utilis</name>
    <dbReference type="NCBI Taxonomy" id="983966"/>
    <lineage>
        <taxon>Eukaryota</taxon>
        <taxon>Fungi</taxon>
        <taxon>Dikarya</taxon>
        <taxon>Ascomycota</taxon>
        <taxon>Saccharomycotina</taxon>
        <taxon>Saccharomycetes</taxon>
        <taxon>Phaffomycetales</taxon>
        <taxon>Phaffomycetaceae</taxon>
        <taxon>Cyberlindnera</taxon>
    </lineage>
</organism>
<comment type="similarity">
    <text evidence="1">Belongs to the complex I NDUFA12 subunit family.</text>
</comment>
<dbReference type="PANTHER" id="PTHR32470:SF2">
    <property type="entry name" value="NADH DEHYDROGENASE [UBIQUINONE] 1 ALPHA SUBCOMPLEX ASSEMBLY FACTOR 2"/>
    <property type="match status" value="1"/>
</dbReference>
<dbReference type="RefSeq" id="XP_020069694.1">
    <property type="nucleotide sequence ID" value="XM_020217175.1"/>
</dbReference>
<dbReference type="InterPro" id="IPR052618">
    <property type="entry name" value="ComplexI_NDUFA12"/>
</dbReference>
<dbReference type="OrthoDB" id="10255576at2759"/>
<accession>A0A1E4RZQ0</accession>
<feature type="region of interest" description="Disordered" evidence="2">
    <location>
        <begin position="135"/>
        <end position="175"/>
    </location>
</feature>
<feature type="compositionally biased region" description="Basic and acidic residues" evidence="2">
    <location>
        <begin position="139"/>
        <end position="156"/>
    </location>
</feature>
<reference evidence="3 4" key="1">
    <citation type="journal article" date="2016" name="Proc. Natl. Acad. Sci. U.S.A.">
        <title>Comparative genomics of biotechnologically important yeasts.</title>
        <authorList>
            <person name="Riley R."/>
            <person name="Haridas S."/>
            <person name="Wolfe K.H."/>
            <person name="Lopes M.R."/>
            <person name="Hittinger C.T."/>
            <person name="Goeker M."/>
            <person name="Salamov A.A."/>
            <person name="Wisecaver J.H."/>
            <person name="Long T.M."/>
            <person name="Calvey C.H."/>
            <person name="Aerts A.L."/>
            <person name="Barry K.W."/>
            <person name="Choi C."/>
            <person name="Clum A."/>
            <person name="Coughlan A.Y."/>
            <person name="Deshpande S."/>
            <person name="Douglass A.P."/>
            <person name="Hanson S.J."/>
            <person name="Klenk H.-P."/>
            <person name="LaButti K.M."/>
            <person name="Lapidus A."/>
            <person name="Lindquist E.A."/>
            <person name="Lipzen A.M."/>
            <person name="Meier-Kolthoff J.P."/>
            <person name="Ohm R.A."/>
            <person name="Otillar R.P."/>
            <person name="Pangilinan J.L."/>
            <person name="Peng Y."/>
            <person name="Rokas A."/>
            <person name="Rosa C.A."/>
            <person name="Scheuner C."/>
            <person name="Sibirny A.A."/>
            <person name="Slot J.C."/>
            <person name="Stielow J.B."/>
            <person name="Sun H."/>
            <person name="Kurtzman C.P."/>
            <person name="Blackwell M."/>
            <person name="Grigoriev I.V."/>
            <person name="Jeffries T.W."/>
        </authorList>
    </citation>
    <scope>NUCLEOTIDE SEQUENCE [LARGE SCALE GENOMIC DNA]</scope>
    <source>
        <strain evidence="4">ATCC 18201 / CBS 1600 / BCRC 20928 / JCM 3617 / NBRC 0987 / NRRL Y-1542</strain>
    </source>
</reference>
<name>A0A1E4RZQ0_CYBJN</name>
<evidence type="ECO:0008006" key="5">
    <source>
        <dbReference type="Google" id="ProtNLM"/>
    </source>
</evidence>
<dbReference type="PANTHER" id="PTHR32470">
    <property type="entry name" value="ADH DEHYDROGENASE [UBIQUINONE] 1 ALPHA SUBCOMPLEX ASSEMBLY FACTOR 2"/>
    <property type="match status" value="1"/>
</dbReference>
<protein>
    <recommendedName>
        <fullName evidence="5">NADH dehydrogenase [ubiquinone] 1 alpha subcomplex subunit</fullName>
    </recommendedName>
</protein>